<evidence type="ECO:0000313" key="3">
    <source>
        <dbReference type="Proteomes" id="UP001595886"/>
    </source>
</evidence>
<feature type="transmembrane region" description="Helical" evidence="1">
    <location>
        <begin position="126"/>
        <end position="148"/>
    </location>
</feature>
<feature type="transmembrane region" description="Helical" evidence="1">
    <location>
        <begin position="508"/>
        <end position="529"/>
    </location>
</feature>
<evidence type="ECO:0000256" key="1">
    <source>
        <dbReference type="SAM" id="Phobius"/>
    </source>
</evidence>
<dbReference type="RefSeq" id="WP_380018506.1">
    <property type="nucleotide sequence ID" value="NZ_JBHSHD010000002.1"/>
</dbReference>
<protein>
    <recommendedName>
        <fullName evidence="4">Glycosyltransferase RgtA/B/C/D-like domain-containing protein</fullName>
    </recommendedName>
</protein>
<feature type="transmembrane region" description="Helical" evidence="1">
    <location>
        <begin position="536"/>
        <end position="556"/>
    </location>
</feature>
<feature type="transmembrane region" description="Helical" evidence="1">
    <location>
        <begin position="261"/>
        <end position="282"/>
    </location>
</feature>
<feature type="transmembrane region" description="Helical" evidence="1">
    <location>
        <begin position="46"/>
        <end position="65"/>
    </location>
</feature>
<dbReference type="EMBL" id="JBHSHD010000002">
    <property type="protein sequence ID" value="MFC4818776.1"/>
    <property type="molecule type" value="Genomic_DNA"/>
</dbReference>
<reference evidence="3" key="1">
    <citation type="journal article" date="2019" name="Int. J. Syst. Evol. Microbiol.">
        <title>The Global Catalogue of Microorganisms (GCM) 10K type strain sequencing project: providing services to taxonomists for standard genome sequencing and annotation.</title>
        <authorList>
            <consortium name="The Broad Institute Genomics Platform"/>
            <consortium name="The Broad Institute Genome Sequencing Center for Infectious Disease"/>
            <person name="Wu L."/>
            <person name="Ma J."/>
        </authorList>
    </citation>
    <scope>NUCLEOTIDE SEQUENCE [LARGE SCALE GENOMIC DNA]</scope>
    <source>
        <strain evidence="3">CCUG 30340</strain>
    </source>
</reference>
<keyword evidence="1" id="KW-0472">Membrane</keyword>
<keyword evidence="1" id="KW-0812">Transmembrane</keyword>
<keyword evidence="3" id="KW-1185">Reference proteome</keyword>
<dbReference type="Proteomes" id="UP001595886">
    <property type="component" value="Unassembled WGS sequence"/>
</dbReference>
<feature type="transmembrane region" description="Helical" evidence="1">
    <location>
        <begin position="154"/>
        <end position="178"/>
    </location>
</feature>
<feature type="transmembrane region" description="Helical" evidence="1">
    <location>
        <begin position="294"/>
        <end position="311"/>
    </location>
</feature>
<sequence length="746" mass="81343">MIRSSRLRTNVCLAALLLSVLAFVAVPIHQLLVPGPFDWHVRTPRFWQGGLEAVVLAALLAAGFARDGRLPWFGLVALPAAFYLRRHAVDVPLLIDLAYLEITIGLGMAARRALRLEPARTGEDYLQAFVLGFLAWSLAAWTLSAFGLGSIVQLRWLTLLLAGVACLGRTAPLTLYAWRRLHRQERDTRRWCGLLAAWLLILFARSNVVIGYDPLWYGLRPEQVLDPGHSLFEPLGLVSPVYYFPKLYEAYLLPVSRLRDFSVIDGVTILLLPLLLLACLALMRRIAVPARAHWPVLALVVTLPALANTAIGPKPDVISTLFVLLAALAALDFIRQRHAAAGLWMLACAGLACLAKLTAIPYAGALVLATLIGAWRARPTATAELPSRYATGAAAAALVATLLVAGFVTARTWLLAGLPTIGPDPLVSLWRALGMQLREPAGTLHWAHPVQWNALPGVVFDVLLRPHHELRHMIITWIGNVWLWLALVAVLARFAGGGSAPPRVGLSRLPLFALIAVGVYVFFGVGTGVRGSDGNYFLFAVVPGILVAATAAFVRLEAQPRLFVAALACLPAFVAFHASYSFASAGWNAGTRVFDGRLNRTWQDLPARRRQTFDSTGMARIADYLAELPGSPRVVGCTALSAGHWLSARYESIPQIAIARPEYFDDTAVFRRFLATQRIQYLILPLPDELANTNRSEEVPRVVAVAAAELQALPGARRMDDRRYYLLDLSAVAREILDPAGAAAAR</sequence>
<name>A0ABV9QPL2_9GAMM</name>
<keyword evidence="1" id="KW-1133">Transmembrane helix</keyword>
<organism evidence="2 3">
    <name type="scientific">Dokdonella ginsengisoli</name>
    <dbReference type="NCBI Taxonomy" id="363846"/>
    <lineage>
        <taxon>Bacteria</taxon>
        <taxon>Pseudomonadati</taxon>
        <taxon>Pseudomonadota</taxon>
        <taxon>Gammaproteobacteria</taxon>
        <taxon>Lysobacterales</taxon>
        <taxon>Rhodanobacteraceae</taxon>
        <taxon>Dokdonella</taxon>
    </lineage>
</organism>
<feature type="transmembrane region" description="Helical" evidence="1">
    <location>
        <begin position="389"/>
        <end position="410"/>
    </location>
</feature>
<feature type="transmembrane region" description="Helical" evidence="1">
    <location>
        <begin position="317"/>
        <end position="334"/>
    </location>
</feature>
<proteinExistence type="predicted"/>
<accession>A0ABV9QPL2</accession>
<feature type="transmembrane region" description="Helical" evidence="1">
    <location>
        <begin position="341"/>
        <end position="369"/>
    </location>
</feature>
<feature type="transmembrane region" description="Helical" evidence="1">
    <location>
        <begin position="562"/>
        <end position="583"/>
    </location>
</feature>
<feature type="transmembrane region" description="Helical" evidence="1">
    <location>
        <begin position="190"/>
        <end position="212"/>
    </location>
</feature>
<evidence type="ECO:0008006" key="4">
    <source>
        <dbReference type="Google" id="ProtNLM"/>
    </source>
</evidence>
<evidence type="ECO:0000313" key="2">
    <source>
        <dbReference type="EMBL" id="MFC4818776.1"/>
    </source>
</evidence>
<comment type="caution">
    <text evidence="2">The sequence shown here is derived from an EMBL/GenBank/DDBJ whole genome shotgun (WGS) entry which is preliminary data.</text>
</comment>
<gene>
    <name evidence="2" type="ORF">ACFO6Q_00455</name>
</gene>
<feature type="transmembrane region" description="Helical" evidence="1">
    <location>
        <begin position="474"/>
        <end position="496"/>
    </location>
</feature>